<dbReference type="InterPro" id="IPR013785">
    <property type="entry name" value="Aldolase_TIM"/>
</dbReference>
<dbReference type="GO" id="GO:0019512">
    <property type="term" value="P:lactose catabolic process via tagatose-6-phosphate"/>
    <property type="evidence" value="ECO:0007669"/>
    <property type="project" value="InterPro"/>
</dbReference>
<dbReference type="GO" id="GO:0009024">
    <property type="term" value="F:tagatose-6-phosphate kinase activity"/>
    <property type="evidence" value="ECO:0007669"/>
    <property type="project" value="InterPro"/>
</dbReference>
<dbReference type="AlphaFoldDB" id="A0A3E2TLA8"/>
<dbReference type="InterPro" id="IPR002915">
    <property type="entry name" value="DeoC/FbaB/LacD_aldolase"/>
</dbReference>
<dbReference type="GO" id="GO:0061595">
    <property type="term" value="F:6-deoxy-6-sulfofructose-1-phosphate aldolase activity"/>
    <property type="evidence" value="ECO:0007669"/>
    <property type="project" value="TreeGrafter"/>
</dbReference>
<reference evidence="7 8" key="1">
    <citation type="submission" date="2018-08" db="EMBL/GenBank/DDBJ databases">
        <title>A genome reference for cultivated species of the human gut microbiota.</title>
        <authorList>
            <person name="Zou Y."/>
            <person name="Xue W."/>
            <person name="Luo G."/>
        </authorList>
    </citation>
    <scope>NUCLEOTIDE SEQUENCE [LARGE SCALE GENOMIC DNA]</scope>
    <source>
        <strain evidence="7 8">OF01-3</strain>
    </source>
</reference>
<proteinExistence type="inferred from homology"/>
<accession>A0A3E2TLA8</accession>
<dbReference type="GO" id="GO:1902777">
    <property type="term" value="P:6-sulfoquinovose(1-) catabolic process"/>
    <property type="evidence" value="ECO:0007669"/>
    <property type="project" value="TreeGrafter"/>
</dbReference>
<evidence type="ECO:0000313" key="7">
    <source>
        <dbReference type="EMBL" id="RGB78113.1"/>
    </source>
</evidence>
<evidence type="ECO:0000256" key="6">
    <source>
        <dbReference type="HAMAP-Rule" id="MF_00734"/>
    </source>
</evidence>
<evidence type="ECO:0000256" key="5">
    <source>
        <dbReference type="ARBA" id="ARBA00023239"/>
    </source>
</evidence>
<name>A0A3E2TLA8_9FIRM</name>
<organism evidence="7 8">
    <name type="scientific">Anaerococcus nagyae</name>
    <dbReference type="NCBI Taxonomy" id="1755241"/>
    <lineage>
        <taxon>Bacteria</taxon>
        <taxon>Bacillati</taxon>
        <taxon>Bacillota</taxon>
        <taxon>Tissierellia</taxon>
        <taxon>Tissierellales</taxon>
        <taxon>Peptoniphilaceae</taxon>
        <taxon>Anaerococcus</taxon>
    </lineage>
</organism>
<sequence length="328" mass="36891">MKVSKEKYENLKQLVNDEGVIAALAIDQRGSMEKMMEKANPKLNNVEGIGRFKELISSELTKYSSSILLDPIYGMKGVNARDKNAGLIMSYEQTGYDEYEEGRLPRLIDFVSGLRIKEMGANAVKVLLYYDIDEDDKINDIKKAWVERVGYECEALGLPYFLEIVNYDANIDDAKGAEYSKLRPKKVIESIKVFDDPRYKVDVLKVEAPVNMNFVEGFGDGEILHSRKEALGYFKEQSDATDIPFIFLSGGVSADLFKETLKFAKEAGSTFNGVLCGRATWRGAVEEFGKSEEEAKEWLNAEGKDNIVTLNEVIKETATSVFDKIVEE</sequence>
<dbReference type="InterPro" id="IPR050552">
    <property type="entry name" value="LacD_aldolase"/>
</dbReference>
<dbReference type="UniPathway" id="UPA00704">
    <property type="reaction ID" value="UER00716"/>
</dbReference>
<dbReference type="HAMAP" id="MF_00734">
    <property type="entry name" value="LacD"/>
    <property type="match status" value="1"/>
</dbReference>
<dbReference type="EMBL" id="QVEU01000001">
    <property type="protein sequence ID" value="RGB78113.1"/>
    <property type="molecule type" value="Genomic_DNA"/>
</dbReference>
<comment type="similarity">
    <text evidence="3 6">Belongs to the aldolase LacD family.</text>
</comment>
<dbReference type="Gene3D" id="3.20.20.70">
    <property type="entry name" value="Aldolase class I"/>
    <property type="match status" value="1"/>
</dbReference>
<keyword evidence="5 6" id="KW-0456">Lyase</keyword>
<dbReference type="PANTHER" id="PTHR39340">
    <property type="entry name" value="SULFOFRUCTOSEPHOSPHATE ALDOLASE"/>
    <property type="match status" value="1"/>
</dbReference>
<protein>
    <recommendedName>
        <fullName evidence="6">Tagatose 1,6-diphosphate aldolase</fullName>
        <ecNumber evidence="6">4.1.2.40</ecNumber>
    </recommendedName>
    <alternativeName>
        <fullName evidence="6">D-tagatose-1,6-bisphosphate aldolase</fullName>
    </alternativeName>
    <alternativeName>
        <fullName evidence="6">Tagatose-bisphosphate aldolase</fullName>
    </alternativeName>
</protein>
<dbReference type="InterPro" id="IPR005927">
    <property type="entry name" value="Tag_1.6-dipho_adolase"/>
</dbReference>
<evidence type="ECO:0000256" key="3">
    <source>
        <dbReference type="ARBA" id="ARBA00008679"/>
    </source>
</evidence>
<dbReference type="Pfam" id="PF01791">
    <property type="entry name" value="DeoC"/>
    <property type="match status" value="1"/>
</dbReference>
<comment type="pathway">
    <text evidence="2 6">Carbohydrate metabolism; D-tagatose 6-phosphate degradation; D-glyceraldehyde 3-phosphate and glycerone phosphate from D-tagatose 6-phosphate: step 2/2.</text>
</comment>
<dbReference type="GO" id="GO:2001059">
    <property type="term" value="P:D-tagatose 6-phosphate catabolic process"/>
    <property type="evidence" value="ECO:0007669"/>
    <property type="project" value="UniProtKB-UniRule"/>
</dbReference>
<dbReference type="OrthoDB" id="106309at2"/>
<dbReference type="NCBIfam" id="NF009498">
    <property type="entry name" value="PRK12858.1"/>
    <property type="match status" value="1"/>
</dbReference>
<dbReference type="GO" id="GO:0009025">
    <property type="term" value="F:tagatose-bisphosphate aldolase activity"/>
    <property type="evidence" value="ECO:0007669"/>
    <property type="project" value="UniProtKB-UniRule"/>
</dbReference>
<dbReference type="EC" id="4.1.2.40" evidence="6"/>
<keyword evidence="4 6" id="KW-0423">Lactose metabolism</keyword>
<evidence type="ECO:0000313" key="8">
    <source>
        <dbReference type="Proteomes" id="UP000261011"/>
    </source>
</evidence>
<keyword evidence="8" id="KW-1185">Reference proteome</keyword>
<evidence type="ECO:0000256" key="1">
    <source>
        <dbReference type="ARBA" id="ARBA00000567"/>
    </source>
</evidence>
<dbReference type="PANTHER" id="PTHR39340:SF1">
    <property type="entry name" value="SULFOFRUCTOSEPHOSPHATE ALDOLASE"/>
    <property type="match status" value="1"/>
</dbReference>
<dbReference type="NCBIfam" id="NF009065">
    <property type="entry name" value="PRK12399.1"/>
    <property type="match status" value="1"/>
</dbReference>
<dbReference type="SUPFAM" id="SSF51569">
    <property type="entry name" value="Aldolase"/>
    <property type="match status" value="1"/>
</dbReference>
<comment type="catalytic activity">
    <reaction evidence="1 6">
        <text>D-tagatofuranose 1,6-bisphosphate = D-glyceraldehyde 3-phosphate + dihydroxyacetone phosphate</text>
        <dbReference type="Rhea" id="RHEA:22948"/>
        <dbReference type="ChEBI" id="CHEBI:57642"/>
        <dbReference type="ChEBI" id="CHEBI:58694"/>
        <dbReference type="ChEBI" id="CHEBI:59776"/>
        <dbReference type="EC" id="4.1.2.40"/>
    </reaction>
</comment>
<dbReference type="RefSeq" id="WP_117520322.1">
    <property type="nucleotide sequence ID" value="NZ_JAGGLS010000001.1"/>
</dbReference>
<dbReference type="SMART" id="SM01133">
    <property type="entry name" value="DeoC"/>
    <property type="match status" value="1"/>
</dbReference>
<evidence type="ECO:0000256" key="4">
    <source>
        <dbReference type="ARBA" id="ARBA00022736"/>
    </source>
</evidence>
<gene>
    <name evidence="6" type="primary">lacD</name>
    <name evidence="7" type="ORF">DXA39_01275</name>
</gene>
<evidence type="ECO:0000256" key="2">
    <source>
        <dbReference type="ARBA" id="ARBA00005191"/>
    </source>
</evidence>
<comment type="caution">
    <text evidence="7">The sequence shown here is derived from an EMBL/GenBank/DDBJ whole genome shotgun (WGS) entry which is preliminary data.</text>
</comment>
<dbReference type="Proteomes" id="UP000261011">
    <property type="component" value="Unassembled WGS sequence"/>
</dbReference>